<dbReference type="RefSeq" id="WP_200353020.1">
    <property type="nucleotide sequence ID" value="NZ_BAABHZ010000002.1"/>
</dbReference>
<evidence type="ECO:0000259" key="1">
    <source>
        <dbReference type="PROSITE" id="PS51186"/>
    </source>
</evidence>
<dbReference type="InterPro" id="IPR000182">
    <property type="entry name" value="GNAT_dom"/>
</dbReference>
<accession>A0A934RAB5</accession>
<dbReference type="CDD" id="cd04301">
    <property type="entry name" value="NAT_SF"/>
    <property type="match status" value="1"/>
</dbReference>
<gene>
    <name evidence="2" type="ORF">JIN84_20750</name>
</gene>
<dbReference type="InterPro" id="IPR050276">
    <property type="entry name" value="MshD_Acetyltransferase"/>
</dbReference>
<dbReference type="AlphaFoldDB" id="A0A934RAB5"/>
<reference evidence="2" key="1">
    <citation type="submission" date="2021-01" db="EMBL/GenBank/DDBJ databases">
        <title>Modified the classification status of verrucomicrobia.</title>
        <authorList>
            <person name="Feng X."/>
        </authorList>
    </citation>
    <scope>NUCLEOTIDE SEQUENCE</scope>
    <source>
        <strain evidence="2">JCM 18052</strain>
    </source>
</reference>
<dbReference type="EMBL" id="JAENIK010000013">
    <property type="protein sequence ID" value="MBK1818065.1"/>
    <property type="molecule type" value="Genomic_DNA"/>
</dbReference>
<dbReference type="Pfam" id="PF00583">
    <property type="entry name" value="Acetyltransf_1"/>
    <property type="match status" value="1"/>
</dbReference>
<keyword evidence="3" id="KW-1185">Reference proteome</keyword>
<dbReference type="InterPro" id="IPR016181">
    <property type="entry name" value="Acyl_CoA_acyltransferase"/>
</dbReference>
<proteinExistence type="predicted"/>
<dbReference type="PANTHER" id="PTHR43617:SF34">
    <property type="entry name" value="PUTATIVE-RELATED"/>
    <property type="match status" value="1"/>
</dbReference>
<feature type="domain" description="N-acetyltransferase" evidence="1">
    <location>
        <begin position="1"/>
        <end position="164"/>
    </location>
</feature>
<dbReference type="SUPFAM" id="SSF55729">
    <property type="entry name" value="Acyl-CoA N-acyltransferases (Nat)"/>
    <property type="match status" value="1"/>
</dbReference>
<evidence type="ECO:0000313" key="2">
    <source>
        <dbReference type="EMBL" id="MBK1818065.1"/>
    </source>
</evidence>
<name>A0A934RAB5_9BACT</name>
<dbReference type="Gene3D" id="3.40.630.30">
    <property type="match status" value="1"/>
</dbReference>
<organism evidence="2 3">
    <name type="scientific">Luteolibacter yonseiensis</name>
    <dbReference type="NCBI Taxonomy" id="1144680"/>
    <lineage>
        <taxon>Bacteria</taxon>
        <taxon>Pseudomonadati</taxon>
        <taxon>Verrucomicrobiota</taxon>
        <taxon>Verrucomicrobiia</taxon>
        <taxon>Verrucomicrobiales</taxon>
        <taxon>Verrucomicrobiaceae</taxon>
        <taxon>Luteolibacter</taxon>
    </lineage>
</organism>
<dbReference type="GO" id="GO:0016747">
    <property type="term" value="F:acyltransferase activity, transferring groups other than amino-acyl groups"/>
    <property type="evidence" value="ECO:0007669"/>
    <property type="project" value="InterPro"/>
</dbReference>
<evidence type="ECO:0000313" key="3">
    <source>
        <dbReference type="Proteomes" id="UP000600139"/>
    </source>
</evidence>
<protein>
    <submittedName>
        <fullName evidence="2">GNAT family N-acetyltransferase</fullName>
    </submittedName>
</protein>
<dbReference type="PANTHER" id="PTHR43617">
    <property type="entry name" value="L-AMINO ACID N-ACETYLTRANSFERASE"/>
    <property type="match status" value="1"/>
</dbReference>
<dbReference type="Proteomes" id="UP000600139">
    <property type="component" value="Unassembled WGS sequence"/>
</dbReference>
<sequence length="188" mass="20846">MIRKATFEDAAAIAQIHVGTWRVAYAGIVPDDYLASLSEEQRTKSWQQRLTDGRTIIWVAEKDDQVIGWVAGGAGRDADAQGDAEVYAIYVSSQHWDCGVGRELMAQMEASLPDGPGTTLWVLRDNQRAIRFYEKAGYRTDGAQKEIQLGSKGFCEVRFRKSRPDKSLLRTVSNGSSITQVQASSETQ</sequence>
<comment type="caution">
    <text evidence="2">The sequence shown here is derived from an EMBL/GenBank/DDBJ whole genome shotgun (WGS) entry which is preliminary data.</text>
</comment>
<dbReference type="PROSITE" id="PS51186">
    <property type="entry name" value="GNAT"/>
    <property type="match status" value="1"/>
</dbReference>